<reference evidence="2" key="1">
    <citation type="submission" date="2023-03" db="EMBL/GenBank/DDBJ databases">
        <authorList>
            <person name="Steffen K."/>
            <person name="Cardenas P."/>
        </authorList>
    </citation>
    <scope>NUCLEOTIDE SEQUENCE</scope>
</reference>
<name>A0AA35R634_GEOBA</name>
<dbReference type="AlphaFoldDB" id="A0AA35R634"/>
<dbReference type="SUPFAM" id="SSF52949">
    <property type="entry name" value="Macro domain-like"/>
    <property type="match status" value="1"/>
</dbReference>
<comment type="caution">
    <text evidence="2">The sequence shown here is derived from an EMBL/GenBank/DDBJ whole genome shotgun (WGS) entry which is preliminary data.</text>
</comment>
<feature type="region of interest" description="Disordered" evidence="1">
    <location>
        <begin position="1"/>
        <end position="20"/>
    </location>
</feature>
<dbReference type="Gene3D" id="3.40.220.10">
    <property type="entry name" value="Leucine Aminopeptidase, subunit E, domain 1"/>
    <property type="match status" value="1"/>
</dbReference>
<keyword evidence="3" id="KW-1185">Reference proteome</keyword>
<proteinExistence type="predicted"/>
<evidence type="ECO:0000313" key="2">
    <source>
        <dbReference type="EMBL" id="CAI8005488.1"/>
    </source>
</evidence>
<dbReference type="EMBL" id="CASHTH010000612">
    <property type="protein sequence ID" value="CAI8005488.1"/>
    <property type="molecule type" value="Genomic_DNA"/>
</dbReference>
<protein>
    <submittedName>
        <fullName evidence="2">Uncharacterized protein</fullName>
    </submittedName>
</protein>
<dbReference type="Proteomes" id="UP001174909">
    <property type="component" value="Unassembled WGS sequence"/>
</dbReference>
<dbReference type="InterPro" id="IPR043472">
    <property type="entry name" value="Macro_dom-like"/>
</dbReference>
<accession>A0AA35R634</accession>
<evidence type="ECO:0000313" key="3">
    <source>
        <dbReference type="Proteomes" id="UP001174909"/>
    </source>
</evidence>
<evidence type="ECO:0000256" key="1">
    <source>
        <dbReference type="SAM" id="MobiDB-lite"/>
    </source>
</evidence>
<sequence length="67" mass="7485">MRGARQRAGPQFKNRYPDMDRQYREDCKNGLVKTGNVIIYAVPDGKLWLAKTATKDTGGDPPGWSTS</sequence>
<organism evidence="2 3">
    <name type="scientific">Geodia barretti</name>
    <name type="common">Barrett's horny sponge</name>
    <dbReference type="NCBI Taxonomy" id="519541"/>
    <lineage>
        <taxon>Eukaryota</taxon>
        <taxon>Metazoa</taxon>
        <taxon>Porifera</taxon>
        <taxon>Demospongiae</taxon>
        <taxon>Heteroscleromorpha</taxon>
        <taxon>Tetractinellida</taxon>
        <taxon>Astrophorina</taxon>
        <taxon>Geodiidae</taxon>
        <taxon>Geodia</taxon>
    </lineage>
</organism>
<gene>
    <name evidence="2" type="ORF">GBAR_LOCUS4276</name>
</gene>